<sequence>MDGSYRPNPVKRVEIPKDNGKMRLLGIPTVVDRLVQQAINQVLSPIYEKQFSRRSYGFRPRRGCHDAVRGAQEIINTGYTYVVDLDLERFFDTVNHSKLIEILSRTIKDGRVVSLIHKYLRSGVMNKGLFEVSEEGTPQGGPLSPLLSNIMLNELDKELERRGLPFVRYADDSMIFCKSKRAARRVKESITRFIEGTLYLKVNKEKTVVSYVRGVKYLGYSFYVMKGKYRLTVHPKSKAKMKLSLKELTNRSNGWGYVKRKQKLKDYIRGWIGYYHLADMKRFLLDTDEWLRRRIRMCIWKAWKKPKTKVGNLIKCGIEKYKACEWGNTRKGYWRIADSPILKVAINNDSLRKAGYPTLMGSYLEWYPK</sequence>
<keyword evidence="5" id="KW-0460">Magnesium</keyword>
<dbReference type="PANTHER" id="PTHR34047:SF8">
    <property type="entry name" value="PROTEIN YKFC"/>
    <property type="match status" value="1"/>
</dbReference>
<dbReference type="HOGENOM" id="CLU_013584_2_1_10"/>
<dbReference type="Proteomes" id="UP000003146">
    <property type="component" value="Unassembled WGS sequence"/>
</dbReference>
<comment type="catalytic activity">
    <reaction evidence="9">
        <text>DNA(n) + a 2'-deoxyribonucleoside 5'-triphosphate = DNA(n+1) + diphosphate</text>
        <dbReference type="Rhea" id="RHEA:22508"/>
        <dbReference type="Rhea" id="RHEA-COMP:17339"/>
        <dbReference type="Rhea" id="RHEA-COMP:17340"/>
        <dbReference type="ChEBI" id="CHEBI:33019"/>
        <dbReference type="ChEBI" id="CHEBI:61560"/>
        <dbReference type="ChEBI" id="CHEBI:173112"/>
        <dbReference type="EC" id="2.7.7.49"/>
    </reaction>
</comment>
<dbReference type="Pfam" id="PF08388">
    <property type="entry name" value="GIIM"/>
    <property type="match status" value="1"/>
</dbReference>
<dbReference type="GO" id="GO:0046872">
    <property type="term" value="F:metal ion binding"/>
    <property type="evidence" value="ECO:0007669"/>
    <property type="project" value="UniProtKB-KW"/>
</dbReference>
<evidence type="ECO:0000256" key="1">
    <source>
        <dbReference type="ARBA" id="ARBA00012493"/>
    </source>
</evidence>
<evidence type="ECO:0000256" key="3">
    <source>
        <dbReference type="ARBA" id="ARBA00022695"/>
    </source>
</evidence>
<comment type="similarity">
    <text evidence="8">Belongs to the bacterial reverse transcriptase family.</text>
</comment>
<dbReference type="InterPro" id="IPR000123">
    <property type="entry name" value="Reverse_transcriptase_msDNA"/>
</dbReference>
<keyword evidence="4" id="KW-0479">Metal-binding</keyword>
<proteinExistence type="inferred from homology"/>
<dbReference type="CDD" id="cd01651">
    <property type="entry name" value="RT_G2_intron"/>
    <property type="match status" value="1"/>
</dbReference>
<dbReference type="SUPFAM" id="SSF56672">
    <property type="entry name" value="DNA/RNA polymerases"/>
    <property type="match status" value="1"/>
</dbReference>
<dbReference type="InterPro" id="IPR030931">
    <property type="entry name" value="Group_II_RT_mat"/>
</dbReference>
<name>B3JQK2_9BACT</name>
<feature type="domain" description="Reverse transcriptase" evidence="10">
    <location>
        <begin position="1"/>
        <end position="222"/>
    </location>
</feature>
<keyword evidence="7" id="KW-0051">Antiviral defense</keyword>
<keyword evidence="2" id="KW-0808">Transferase</keyword>
<dbReference type="InterPro" id="IPR013597">
    <property type="entry name" value="Mat_intron_G2"/>
</dbReference>
<evidence type="ECO:0000256" key="8">
    <source>
        <dbReference type="ARBA" id="ARBA00034120"/>
    </source>
</evidence>
<organism evidence="11 12">
    <name type="scientific">Phocaeicola coprocola DSM 17136</name>
    <dbReference type="NCBI Taxonomy" id="470145"/>
    <lineage>
        <taxon>Bacteria</taxon>
        <taxon>Pseudomonadati</taxon>
        <taxon>Bacteroidota</taxon>
        <taxon>Bacteroidia</taxon>
        <taxon>Bacteroidales</taxon>
        <taxon>Bacteroidaceae</taxon>
        <taxon>Phocaeicola</taxon>
    </lineage>
</organism>
<dbReference type="EC" id="2.7.7.49" evidence="1"/>
<evidence type="ECO:0000313" key="12">
    <source>
        <dbReference type="Proteomes" id="UP000003146"/>
    </source>
</evidence>
<evidence type="ECO:0000313" key="11">
    <source>
        <dbReference type="EMBL" id="EDU98770.1"/>
    </source>
</evidence>
<dbReference type="GO" id="GO:0051607">
    <property type="term" value="P:defense response to virus"/>
    <property type="evidence" value="ECO:0007669"/>
    <property type="project" value="UniProtKB-KW"/>
</dbReference>
<dbReference type="GO" id="GO:0003723">
    <property type="term" value="F:RNA binding"/>
    <property type="evidence" value="ECO:0007669"/>
    <property type="project" value="InterPro"/>
</dbReference>
<evidence type="ECO:0000256" key="7">
    <source>
        <dbReference type="ARBA" id="ARBA00023118"/>
    </source>
</evidence>
<dbReference type="PROSITE" id="PS50878">
    <property type="entry name" value="RT_POL"/>
    <property type="match status" value="1"/>
</dbReference>
<gene>
    <name evidence="11" type="ORF">BACCOP_04238</name>
</gene>
<dbReference type="GO" id="GO:0003964">
    <property type="term" value="F:RNA-directed DNA polymerase activity"/>
    <property type="evidence" value="ECO:0007669"/>
    <property type="project" value="UniProtKB-KW"/>
</dbReference>
<dbReference type="InterPro" id="IPR000477">
    <property type="entry name" value="RT_dom"/>
</dbReference>
<dbReference type="InterPro" id="IPR051083">
    <property type="entry name" value="GrpII_Intron_Splice-Mob/Def"/>
</dbReference>
<dbReference type="PRINTS" id="PR00866">
    <property type="entry name" value="RNADNAPOLMS"/>
</dbReference>
<dbReference type="EMBL" id="ABIY02000127">
    <property type="protein sequence ID" value="EDU98770.1"/>
    <property type="molecule type" value="Genomic_DNA"/>
</dbReference>
<evidence type="ECO:0000256" key="4">
    <source>
        <dbReference type="ARBA" id="ARBA00022723"/>
    </source>
</evidence>
<accession>B3JQK2</accession>
<evidence type="ECO:0000259" key="10">
    <source>
        <dbReference type="PROSITE" id="PS50878"/>
    </source>
</evidence>
<reference evidence="11 12" key="1">
    <citation type="submission" date="2008-04" db="EMBL/GenBank/DDBJ databases">
        <title>Draft genome sequence of Bacteroides coprocola (DSM 17136).</title>
        <authorList>
            <person name="Sudarsanam P."/>
            <person name="Ley R."/>
            <person name="Guruge J."/>
            <person name="Turnbaugh P.J."/>
            <person name="Mahowald M."/>
            <person name="Liep D."/>
            <person name="Gordon J."/>
        </authorList>
    </citation>
    <scope>NUCLEOTIDE SEQUENCE [LARGE SCALE GENOMIC DNA]</scope>
    <source>
        <strain evidence="11 12">DSM 17136</strain>
    </source>
</reference>
<dbReference type="PANTHER" id="PTHR34047">
    <property type="entry name" value="NUCLEAR INTRON MATURASE 1, MITOCHONDRIAL-RELATED"/>
    <property type="match status" value="1"/>
</dbReference>
<evidence type="ECO:0000256" key="6">
    <source>
        <dbReference type="ARBA" id="ARBA00022918"/>
    </source>
</evidence>
<protein>
    <recommendedName>
        <fullName evidence="1">RNA-directed DNA polymerase</fullName>
        <ecNumber evidence="1">2.7.7.49</ecNumber>
    </recommendedName>
</protein>
<dbReference type="AlphaFoldDB" id="B3JQK2"/>
<evidence type="ECO:0000256" key="9">
    <source>
        <dbReference type="ARBA" id="ARBA00048173"/>
    </source>
</evidence>
<evidence type="ECO:0000256" key="5">
    <source>
        <dbReference type="ARBA" id="ARBA00022842"/>
    </source>
</evidence>
<dbReference type="InterPro" id="IPR043502">
    <property type="entry name" value="DNA/RNA_pol_sf"/>
</dbReference>
<dbReference type="NCBIfam" id="TIGR04416">
    <property type="entry name" value="group_II_RT_mat"/>
    <property type="match status" value="1"/>
</dbReference>
<dbReference type="Pfam" id="PF00078">
    <property type="entry name" value="RVT_1"/>
    <property type="match status" value="1"/>
</dbReference>
<keyword evidence="3" id="KW-0548">Nucleotidyltransferase</keyword>
<evidence type="ECO:0000256" key="2">
    <source>
        <dbReference type="ARBA" id="ARBA00022679"/>
    </source>
</evidence>
<reference evidence="11 12" key="2">
    <citation type="submission" date="2008-04" db="EMBL/GenBank/DDBJ databases">
        <authorList>
            <person name="Fulton L."/>
            <person name="Clifton S."/>
            <person name="Fulton B."/>
            <person name="Xu J."/>
            <person name="Minx P."/>
            <person name="Pepin K.H."/>
            <person name="Johnson M."/>
            <person name="Thiruvilangam P."/>
            <person name="Bhonagiri V."/>
            <person name="Nash W.E."/>
            <person name="Mardis E.R."/>
            <person name="Wilson R.K."/>
        </authorList>
    </citation>
    <scope>NUCLEOTIDE SEQUENCE [LARGE SCALE GENOMIC DNA]</scope>
    <source>
        <strain evidence="11 12">DSM 17136</strain>
    </source>
</reference>
<comment type="caution">
    <text evidence="11">The sequence shown here is derived from an EMBL/GenBank/DDBJ whole genome shotgun (WGS) entry which is preliminary data.</text>
</comment>
<keyword evidence="6 11" id="KW-0695">RNA-directed DNA polymerase</keyword>